<dbReference type="SUPFAM" id="SSF53649">
    <property type="entry name" value="Alkaline phosphatase-like"/>
    <property type="match status" value="1"/>
</dbReference>
<dbReference type="InterPro" id="IPR002591">
    <property type="entry name" value="Phosphodiest/P_Trfase"/>
</dbReference>
<dbReference type="AlphaFoldDB" id="A0A378RL32"/>
<sequence length="448" mass="49846">MRKVILSIGLSCVWVCTSWAQEIKHVILVSIDGFRPEFYQEEQWGTPNLKQMAKKGVSANGVRTIFPSVTYPSHTTLSTGTLPHKHGVYYNTTVGENGQPGEWIYDSKDIKVPTIWEKAKAKGLITASVSWPITLHNTFIDYNLPEIWDFERPMDRITPTKLYATPKGLFDEVMTQALGQIHYNQLNLSSLAMDENLGRSAAYLIKTYKPNLLTLHLPNTDGAQHSEGREGEEVARAIAGADKAIGNIWDAVVQAGLEKETLLLVTGDHGFVSTDFSIAPNIWLKEAGLLDRAFFFSTGGSAVLQVKNPKDQKIVEEVSQLIRKLPERYQAMFERIDESLIRARGGETKAKLALSGKLGYAFSNQSTGEIVTPSKGGKHGYYPNFHEIYTGFVAYGPGLKAGLVIDELNLEDIPVLISKVLQFEMEEAEGMYLPLFESKKNESKKEGK</sequence>
<reference evidence="1 2" key="1">
    <citation type="submission" date="2018-06" db="EMBL/GenBank/DDBJ databases">
        <authorList>
            <consortium name="Pathogen Informatics"/>
            <person name="Doyle S."/>
        </authorList>
    </citation>
    <scope>NUCLEOTIDE SEQUENCE [LARGE SCALE GENOMIC DNA]</scope>
    <source>
        <strain evidence="1 2">NCTC11179</strain>
    </source>
</reference>
<dbReference type="Gene3D" id="3.40.720.10">
    <property type="entry name" value="Alkaline Phosphatase, subunit A"/>
    <property type="match status" value="1"/>
</dbReference>
<evidence type="ECO:0000313" key="2">
    <source>
        <dbReference type="Proteomes" id="UP000255024"/>
    </source>
</evidence>
<proteinExistence type="predicted"/>
<dbReference type="CDD" id="cd16018">
    <property type="entry name" value="Enpp"/>
    <property type="match status" value="1"/>
</dbReference>
<dbReference type="GO" id="GO:0047400">
    <property type="term" value="F:phosphonoacetate hydrolase activity"/>
    <property type="evidence" value="ECO:0007669"/>
    <property type="project" value="UniProtKB-EC"/>
</dbReference>
<accession>A0A378RL32</accession>
<organism evidence="1 2">
    <name type="scientific">Myroides odoratus</name>
    <name type="common">Flavobacterium odoratum</name>
    <dbReference type="NCBI Taxonomy" id="256"/>
    <lineage>
        <taxon>Bacteria</taxon>
        <taxon>Pseudomonadati</taxon>
        <taxon>Bacteroidota</taxon>
        <taxon>Flavobacteriia</taxon>
        <taxon>Flavobacteriales</taxon>
        <taxon>Flavobacteriaceae</taxon>
        <taxon>Myroides</taxon>
    </lineage>
</organism>
<dbReference type="PANTHER" id="PTHR10151">
    <property type="entry name" value="ECTONUCLEOTIDE PYROPHOSPHATASE/PHOSPHODIESTERASE"/>
    <property type="match status" value="1"/>
</dbReference>
<keyword evidence="2" id="KW-1185">Reference proteome</keyword>
<dbReference type="EMBL" id="UGQL01000001">
    <property type="protein sequence ID" value="STZ27702.1"/>
    <property type="molecule type" value="Genomic_DNA"/>
</dbReference>
<keyword evidence="1" id="KW-0378">Hydrolase</keyword>
<dbReference type="Pfam" id="PF01663">
    <property type="entry name" value="Phosphodiest"/>
    <property type="match status" value="1"/>
</dbReference>
<dbReference type="Proteomes" id="UP000255024">
    <property type="component" value="Unassembled WGS sequence"/>
</dbReference>
<protein>
    <submittedName>
        <fullName evidence="1">Phosphonoacetate hydrolase</fullName>
        <ecNumber evidence="1">3.11.1.2</ecNumber>
    </submittedName>
</protein>
<name>A0A378RL32_MYROD</name>
<dbReference type="PANTHER" id="PTHR10151:SF120">
    <property type="entry name" value="BIS(5'-ADENOSYL)-TRIPHOSPHATASE"/>
    <property type="match status" value="1"/>
</dbReference>
<gene>
    <name evidence="1" type="primary">phnA_1</name>
    <name evidence="1" type="ORF">NCTC11179_01238</name>
</gene>
<dbReference type="EC" id="3.11.1.2" evidence="1"/>
<dbReference type="InterPro" id="IPR017850">
    <property type="entry name" value="Alkaline_phosphatase_core_sf"/>
</dbReference>
<evidence type="ECO:0000313" key="1">
    <source>
        <dbReference type="EMBL" id="STZ27702.1"/>
    </source>
</evidence>
<dbReference type="RefSeq" id="WP_115090585.1">
    <property type="nucleotide sequence ID" value="NZ_CP068107.1"/>
</dbReference>